<keyword evidence="1" id="KW-0677">Repeat</keyword>
<accession>A0A9P7XVH7</accession>
<keyword evidence="6" id="KW-0732">Signal</keyword>
<dbReference type="SUPFAM" id="SSF117281">
    <property type="entry name" value="Kelch motif"/>
    <property type="match status" value="1"/>
</dbReference>
<feature type="compositionally biased region" description="Basic and acidic residues" evidence="4">
    <location>
        <begin position="450"/>
        <end position="459"/>
    </location>
</feature>
<feature type="compositionally biased region" description="Polar residues" evidence="4">
    <location>
        <begin position="521"/>
        <end position="537"/>
    </location>
</feature>
<feature type="region of interest" description="Disordered" evidence="4">
    <location>
        <begin position="348"/>
        <end position="369"/>
    </location>
</feature>
<dbReference type="SMART" id="SM00612">
    <property type="entry name" value="Kelch"/>
    <property type="match status" value="2"/>
</dbReference>
<feature type="region of interest" description="Disordered" evidence="4">
    <location>
        <begin position="497"/>
        <end position="564"/>
    </location>
</feature>
<keyword evidence="3" id="KW-0175">Coiled coil</keyword>
<name>A0A9P7XVH7_9FUNG</name>
<feature type="coiled-coil region" evidence="3">
    <location>
        <begin position="574"/>
        <end position="601"/>
    </location>
</feature>
<protein>
    <recommendedName>
        <fullName evidence="9">Galactose oxidase</fullName>
    </recommendedName>
</protein>
<proteinExistence type="predicted"/>
<keyword evidence="2" id="KW-0408">Iron</keyword>
<evidence type="ECO:0000256" key="6">
    <source>
        <dbReference type="SAM" id="SignalP"/>
    </source>
</evidence>
<dbReference type="EMBL" id="JAHRHY010000009">
    <property type="protein sequence ID" value="KAG9066943.1"/>
    <property type="molecule type" value="Genomic_DNA"/>
</dbReference>
<dbReference type="PANTHER" id="PTHR47435:SF4">
    <property type="entry name" value="KELCH REPEAT PROTEIN (AFU_ORTHOLOGUE AFUA_5G12780)"/>
    <property type="match status" value="1"/>
</dbReference>
<feature type="region of interest" description="Disordered" evidence="4">
    <location>
        <begin position="755"/>
        <end position="790"/>
    </location>
</feature>
<keyword evidence="5" id="KW-0472">Membrane</keyword>
<feature type="chain" id="PRO_5040415776" description="Galactose oxidase" evidence="6">
    <location>
        <begin position="42"/>
        <end position="790"/>
    </location>
</feature>
<reference evidence="7" key="1">
    <citation type="submission" date="2021-06" db="EMBL/GenBank/DDBJ databases">
        <title>Genome Sequence of Mortierella hyaline Strain SCG-10, a Cold-Adapted, Nitrate-Reducing Fungus Isolated from Soil in Minnesota, USA.</title>
        <authorList>
            <person name="Aldossari N."/>
        </authorList>
    </citation>
    <scope>NUCLEOTIDE SEQUENCE</scope>
    <source>
        <strain evidence="7">SCG-10</strain>
    </source>
</reference>
<evidence type="ECO:0008006" key="9">
    <source>
        <dbReference type="Google" id="ProtNLM"/>
    </source>
</evidence>
<dbReference type="Gene3D" id="2.120.10.80">
    <property type="entry name" value="Kelch-type beta propeller"/>
    <property type="match status" value="2"/>
</dbReference>
<comment type="caution">
    <text evidence="7">The sequence shown here is derived from an EMBL/GenBank/DDBJ whole genome shotgun (WGS) entry which is preliminary data.</text>
</comment>
<keyword evidence="5" id="KW-1133">Transmembrane helix</keyword>
<feature type="compositionally biased region" description="Low complexity" evidence="4">
    <location>
        <begin position="666"/>
        <end position="678"/>
    </location>
</feature>
<keyword evidence="5" id="KW-0812">Transmembrane</keyword>
<evidence type="ECO:0000256" key="1">
    <source>
        <dbReference type="ARBA" id="ARBA00022737"/>
    </source>
</evidence>
<dbReference type="InterPro" id="IPR006652">
    <property type="entry name" value="Kelch_1"/>
</dbReference>
<evidence type="ECO:0000313" key="8">
    <source>
        <dbReference type="Proteomes" id="UP000707451"/>
    </source>
</evidence>
<gene>
    <name evidence="7" type="ORF">KI688_012855</name>
</gene>
<keyword evidence="8" id="KW-1185">Reference proteome</keyword>
<sequence length="790" mass="82827">MNSRSLSQSRGRTSSRPNAFLATILLSLAIFLLATPATVSAEAPAARRRVAFTQYNNVLYIQGGFTPQQAIGQFNSLDLNTAWKTSTPAWSDLAVGPAASHHAMVVVKPEHGAGLGGATQGYLLTIGGNPATPGAFWTAYDFQAGSWKNIPTPLPGNYTGLEGHAVVADPDTGLVYVVGGFYGNMTQNLLTVFDPKTATVVSSQEATNTSNRTDVAAVWSSKRKTVLTFGGSRAVTAVSGFDMANLNEYDPSSRIWKTMDGSKIVLFGGSLDSITFFDTVYVLDVVSGVWRQGTSASAYRTRMACGFMAGQFVAFGGSSGTNRETTMHDNVPIIYDLDLDVWSTGYDPAGPTGNGGNGGNGSNGGNGGGDGGGKSNTAVIAGAAGGVVAVILVGVVAFFIFRRRRQNRDKEATESEARIAASVVDEDERQGLEYRFDPIAHHKNYMHVSTVDKDKDHYGRSASGPTYSDAGASNSASGRAGQMSAMDHYAAAAALQAQPANSGSSGGRGGGGGGGGGAPRIQSTYSDAYTHGTSENDYTALMPVNNNHLRQPPLPSGGASPIDPELYHQQQLRQQQLQYQQQQYQLQQQDLQQQLQHQQQLYHSLGVAPVSGAPAHQPVTNLTPLTPYTAYSPAGGSGYPSGAYDYGAAAAAAAAVNAAPLTVQPYQQHQQQLGPPYQTHYQQRDSVAHGPQSWTGSVYDTPSQTQSTPPHPPLTPTAAMQPSAQLGYHGSDSGSQHNWGTPAGISAIIESLGTPSIASTRGPQGIVPPTPVMPTTSRPGGDLGYVPPPK</sequence>
<feature type="compositionally biased region" description="Gly residues" evidence="4">
    <location>
        <begin position="352"/>
        <end position="369"/>
    </location>
</feature>
<feature type="compositionally biased region" description="Gly residues" evidence="4">
    <location>
        <begin position="504"/>
        <end position="518"/>
    </location>
</feature>
<feature type="compositionally biased region" description="Low complexity" evidence="4">
    <location>
        <begin position="468"/>
        <end position="479"/>
    </location>
</feature>
<dbReference type="GO" id="GO:0019760">
    <property type="term" value="P:glucosinolate metabolic process"/>
    <property type="evidence" value="ECO:0007669"/>
    <property type="project" value="UniProtKB-ARBA"/>
</dbReference>
<dbReference type="InterPro" id="IPR015915">
    <property type="entry name" value="Kelch-typ_b-propeller"/>
</dbReference>
<evidence type="ECO:0000256" key="2">
    <source>
        <dbReference type="ARBA" id="ARBA00023004"/>
    </source>
</evidence>
<organism evidence="7 8">
    <name type="scientific">Linnemannia hyalina</name>
    <dbReference type="NCBI Taxonomy" id="64524"/>
    <lineage>
        <taxon>Eukaryota</taxon>
        <taxon>Fungi</taxon>
        <taxon>Fungi incertae sedis</taxon>
        <taxon>Mucoromycota</taxon>
        <taxon>Mortierellomycotina</taxon>
        <taxon>Mortierellomycetes</taxon>
        <taxon>Mortierellales</taxon>
        <taxon>Mortierellaceae</taxon>
        <taxon>Linnemannia</taxon>
    </lineage>
</organism>
<evidence type="ECO:0000313" key="7">
    <source>
        <dbReference type="EMBL" id="KAG9066943.1"/>
    </source>
</evidence>
<feature type="transmembrane region" description="Helical" evidence="5">
    <location>
        <begin position="379"/>
        <end position="401"/>
    </location>
</feature>
<evidence type="ECO:0000256" key="5">
    <source>
        <dbReference type="SAM" id="Phobius"/>
    </source>
</evidence>
<evidence type="ECO:0000256" key="4">
    <source>
        <dbReference type="SAM" id="MobiDB-lite"/>
    </source>
</evidence>
<evidence type="ECO:0000256" key="3">
    <source>
        <dbReference type="SAM" id="Coils"/>
    </source>
</evidence>
<dbReference type="OrthoDB" id="10251809at2759"/>
<dbReference type="AlphaFoldDB" id="A0A9P7XVH7"/>
<dbReference type="Proteomes" id="UP000707451">
    <property type="component" value="Unassembled WGS sequence"/>
</dbReference>
<dbReference type="PANTHER" id="PTHR47435">
    <property type="entry name" value="KELCH REPEAT PROTEIN (AFU_ORTHOLOGUE AFUA_5G12780)"/>
    <property type="match status" value="1"/>
</dbReference>
<feature type="region of interest" description="Disordered" evidence="4">
    <location>
        <begin position="450"/>
        <end position="479"/>
    </location>
</feature>
<feature type="region of interest" description="Disordered" evidence="4">
    <location>
        <begin position="666"/>
        <end position="742"/>
    </location>
</feature>
<feature type="signal peptide" evidence="6">
    <location>
        <begin position="1"/>
        <end position="41"/>
    </location>
</feature>